<dbReference type="Gene3D" id="3.30.160.60">
    <property type="entry name" value="Classic Zinc Finger"/>
    <property type="match status" value="2"/>
</dbReference>
<reference evidence="7" key="1">
    <citation type="submission" date="2020-11" db="EMBL/GenBank/DDBJ databases">
        <authorList>
            <person name="Tran Van P."/>
        </authorList>
    </citation>
    <scope>NUCLEOTIDE SEQUENCE</scope>
</reference>
<organism evidence="7">
    <name type="scientific">Oppiella nova</name>
    <dbReference type="NCBI Taxonomy" id="334625"/>
    <lineage>
        <taxon>Eukaryota</taxon>
        <taxon>Metazoa</taxon>
        <taxon>Ecdysozoa</taxon>
        <taxon>Arthropoda</taxon>
        <taxon>Chelicerata</taxon>
        <taxon>Arachnida</taxon>
        <taxon>Acari</taxon>
        <taxon>Acariformes</taxon>
        <taxon>Sarcoptiformes</taxon>
        <taxon>Oribatida</taxon>
        <taxon>Brachypylina</taxon>
        <taxon>Oppioidea</taxon>
        <taxon>Oppiidae</taxon>
        <taxon>Oppiella</taxon>
    </lineage>
</organism>
<dbReference type="OrthoDB" id="6504503at2759"/>
<dbReference type="PROSITE" id="PS00028">
    <property type="entry name" value="ZINC_FINGER_C2H2_1"/>
    <property type="match status" value="1"/>
</dbReference>
<dbReference type="SMART" id="SM00355">
    <property type="entry name" value="ZnF_C2H2"/>
    <property type="match status" value="2"/>
</dbReference>
<keyword evidence="1" id="KW-0479">Metal-binding</keyword>
<protein>
    <recommendedName>
        <fullName evidence="6">C2H2-type domain-containing protein</fullName>
    </recommendedName>
</protein>
<dbReference type="GO" id="GO:0000978">
    <property type="term" value="F:RNA polymerase II cis-regulatory region sequence-specific DNA binding"/>
    <property type="evidence" value="ECO:0007669"/>
    <property type="project" value="TreeGrafter"/>
</dbReference>
<dbReference type="PROSITE" id="PS50157">
    <property type="entry name" value="ZINC_FINGER_C2H2_2"/>
    <property type="match status" value="2"/>
</dbReference>
<keyword evidence="3 5" id="KW-0863">Zinc-finger</keyword>
<proteinExistence type="predicted"/>
<sequence length="90" mass="10398">MMAHADIKPFVCDWPNCSYKAVSMSYVTNHKKTHTGEKNFECGYNGCNKRFVKSSHVNRHQQKCHPEMMGQTIIDSNEEVEVYNISTIEI</sequence>
<dbReference type="AlphaFoldDB" id="A0A7R9QRU6"/>
<dbReference type="SUPFAM" id="SSF57667">
    <property type="entry name" value="beta-beta-alpha zinc fingers"/>
    <property type="match status" value="1"/>
</dbReference>
<keyword evidence="8" id="KW-1185">Reference proteome</keyword>
<keyword evidence="4" id="KW-0862">Zinc</keyword>
<dbReference type="GO" id="GO:0008270">
    <property type="term" value="F:zinc ion binding"/>
    <property type="evidence" value="ECO:0007669"/>
    <property type="project" value="UniProtKB-KW"/>
</dbReference>
<dbReference type="InterPro" id="IPR013087">
    <property type="entry name" value="Znf_C2H2_type"/>
</dbReference>
<dbReference type="GO" id="GO:0045944">
    <property type="term" value="P:positive regulation of transcription by RNA polymerase II"/>
    <property type="evidence" value="ECO:0007669"/>
    <property type="project" value="UniProtKB-ARBA"/>
</dbReference>
<name>A0A7R9QRU6_9ACAR</name>
<dbReference type="Proteomes" id="UP000728032">
    <property type="component" value="Unassembled WGS sequence"/>
</dbReference>
<dbReference type="GO" id="GO:0005634">
    <property type="term" value="C:nucleus"/>
    <property type="evidence" value="ECO:0007669"/>
    <property type="project" value="UniProtKB-ARBA"/>
</dbReference>
<feature type="domain" description="C2H2-type" evidence="6">
    <location>
        <begin position="10"/>
        <end position="39"/>
    </location>
</feature>
<dbReference type="GO" id="GO:0000981">
    <property type="term" value="F:DNA-binding transcription factor activity, RNA polymerase II-specific"/>
    <property type="evidence" value="ECO:0007669"/>
    <property type="project" value="TreeGrafter"/>
</dbReference>
<dbReference type="InterPro" id="IPR036236">
    <property type="entry name" value="Znf_C2H2_sf"/>
</dbReference>
<dbReference type="FunFam" id="3.30.160.60:FF:000072">
    <property type="entry name" value="zinc finger protein 143 isoform X1"/>
    <property type="match status" value="1"/>
</dbReference>
<accession>A0A7R9QRU6</accession>
<dbReference type="EMBL" id="OC922774">
    <property type="protein sequence ID" value="CAD7654424.1"/>
    <property type="molecule type" value="Genomic_DNA"/>
</dbReference>
<evidence type="ECO:0000313" key="8">
    <source>
        <dbReference type="Proteomes" id="UP000728032"/>
    </source>
</evidence>
<dbReference type="EMBL" id="CAJPVJ010007949">
    <property type="protein sequence ID" value="CAG2171611.1"/>
    <property type="molecule type" value="Genomic_DNA"/>
</dbReference>
<dbReference type="PANTHER" id="PTHR19818">
    <property type="entry name" value="ZINC FINGER PROTEIN ZIC AND GLI"/>
    <property type="match status" value="1"/>
</dbReference>
<dbReference type="InterPro" id="IPR050329">
    <property type="entry name" value="GLI_C2H2-zinc-finger"/>
</dbReference>
<gene>
    <name evidence="7" type="ORF">ONB1V03_LOCUS11071</name>
</gene>
<evidence type="ECO:0000256" key="3">
    <source>
        <dbReference type="ARBA" id="ARBA00022771"/>
    </source>
</evidence>
<evidence type="ECO:0000313" key="7">
    <source>
        <dbReference type="EMBL" id="CAD7654424.1"/>
    </source>
</evidence>
<dbReference type="PANTHER" id="PTHR19818:SF139">
    <property type="entry name" value="PAIR-RULE PROTEIN ODD-PAIRED"/>
    <property type="match status" value="1"/>
</dbReference>
<evidence type="ECO:0000256" key="4">
    <source>
        <dbReference type="ARBA" id="ARBA00022833"/>
    </source>
</evidence>
<evidence type="ECO:0000259" key="6">
    <source>
        <dbReference type="PROSITE" id="PS50157"/>
    </source>
</evidence>
<evidence type="ECO:0000256" key="1">
    <source>
        <dbReference type="ARBA" id="ARBA00022723"/>
    </source>
</evidence>
<keyword evidence="2" id="KW-0677">Repeat</keyword>
<evidence type="ECO:0000256" key="5">
    <source>
        <dbReference type="PROSITE-ProRule" id="PRU00042"/>
    </source>
</evidence>
<feature type="domain" description="C2H2-type" evidence="6">
    <location>
        <begin position="40"/>
        <end position="65"/>
    </location>
</feature>
<evidence type="ECO:0000256" key="2">
    <source>
        <dbReference type="ARBA" id="ARBA00022737"/>
    </source>
</evidence>